<feature type="transmembrane region" description="Helical" evidence="1">
    <location>
        <begin position="320"/>
        <end position="339"/>
    </location>
</feature>
<feature type="transmembrane region" description="Helical" evidence="1">
    <location>
        <begin position="397"/>
        <end position="419"/>
    </location>
</feature>
<sequence length="425" mass="47697">MSLQNDLPELVKAGVISEDTAADIASYYQGKQTSPTNKLFVVFGILGAILVGLGIILIIAHNWDDLSRGLKTVFAFLPLVIGQALCAFAFLKKRGNVAWRESSSVFLFFAVGASIALVSQIYHIPGDLGSYLLTWMLLTLPLIYVMQSPMTSLLCLVGITYYACETSYWGFPTSNSYPYWGMLVAILPFYYQLFRKNPFSNFVRFHNWLVPLSLVTVLGTLSATLDEFMFIAYISLFGFFYLLGTGAWMPQENTKNGYTILGSLGTIILLLFLSFNEFWEHLFKKELQLTEIFASQEFVLIVLLTLAASVLLYRTIQQKGIRNLSLFSIAFLVFIPIFFIGTASTIAVVLVNVLVFLLGVFTIREGARKNHLGLLNYGLLIITALIICRFFDTDLSFVARGLLFVGVGAGFFFANYWMIQKRKEK</sequence>
<feature type="transmembrane region" description="Helical" evidence="1">
    <location>
        <begin position="230"/>
        <end position="249"/>
    </location>
</feature>
<evidence type="ECO:0000256" key="1">
    <source>
        <dbReference type="SAM" id="Phobius"/>
    </source>
</evidence>
<accession>A0AAU7N0D4</accession>
<feature type="transmembrane region" description="Helical" evidence="1">
    <location>
        <begin position="72"/>
        <end position="91"/>
    </location>
</feature>
<organism evidence="3">
    <name type="scientific">Flagellimonas sp. MMG031</name>
    <dbReference type="NCBI Taxonomy" id="3158549"/>
    <lineage>
        <taxon>Bacteria</taxon>
        <taxon>Pseudomonadati</taxon>
        <taxon>Bacteroidota</taxon>
        <taxon>Flavobacteriia</taxon>
        <taxon>Flavobacteriales</taxon>
        <taxon>Flavobacteriaceae</taxon>
        <taxon>Flagellimonas</taxon>
    </lineage>
</organism>
<feature type="transmembrane region" description="Helical" evidence="1">
    <location>
        <begin position="177"/>
        <end position="193"/>
    </location>
</feature>
<feature type="transmembrane region" description="Helical" evidence="1">
    <location>
        <begin position="345"/>
        <end position="362"/>
    </location>
</feature>
<gene>
    <name evidence="3" type="ORF">ABNE31_04045</name>
</gene>
<name>A0AAU7N0D4_9FLAO</name>
<keyword evidence="1" id="KW-0812">Transmembrane</keyword>
<reference evidence="3" key="1">
    <citation type="submission" date="2024-05" db="EMBL/GenBank/DDBJ databases">
        <title>Draft Genome Sequences of Flagellimonas sp. MMG031 and Marinobacter sp. MMG032 Isolated from the dinoflagellate Symbiodinium pilosum.</title>
        <authorList>
            <person name="Shikuma N.J."/>
            <person name="Farrell M.V."/>
        </authorList>
    </citation>
    <scope>NUCLEOTIDE SEQUENCE</scope>
    <source>
        <strain evidence="3">MMG031</strain>
    </source>
</reference>
<dbReference type="RefSeq" id="WP_349352453.1">
    <property type="nucleotide sequence ID" value="NZ_CP157804.1"/>
</dbReference>
<dbReference type="KEGG" id="fld:ABNE31_04045"/>
<keyword evidence="1" id="KW-0472">Membrane</keyword>
<dbReference type="InterPro" id="IPR018677">
    <property type="entry name" value="DUF2157"/>
</dbReference>
<feature type="transmembrane region" description="Helical" evidence="1">
    <location>
        <begin position="256"/>
        <end position="273"/>
    </location>
</feature>
<evidence type="ECO:0000259" key="2">
    <source>
        <dbReference type="Pfam" id="PF09925"/>
    </source>
</evidence>
<feature type="transmembrane region" description="Helical" evidence="1">
    <location>
        <begin position="103"/>
        <end position="122"/>
    </location>
</feature>
<feature type="transmembrane region" description="Helical" evidence="1">
    <location>
        <begin position="39"/>
        <end position="60"/>
    </location>
</feature>
<feature type="transmembrane region" description="Helical" evidence="1">
    <location>
        <begin position="374"/>
        <end position="391"/>
    </location>
</feature>
<keyword evidence="1" id="KW-1133">Transmembrane helix</keyword>
<feature type="domain" description="DUF2157" evidence="2">
    <location>
        <begin position="9"/>
        <end position="150"/>
    </location>
</feature>
<feature type="transmembrane region" description="Helical" evidence="1">
    <location>
        <begin position="293"/>
        <end position="313"/>
    </location>
</feature>
<proteinExistence type="predicted"/>
<protein>
    <submittedName>
        <fullName evidence="3">DUF2157 domain-containing protein</fullName>
    </submittedName>
</protein>
<dbReference type="AlphaFoldDB" id="A0AAU7N0D4"/>
<evidence type="ECO:0000313" key="3">
    <source>
        <dbReference type="EMBL" id="XBQ24094.1"/>
    </source>
</evidence>
<dbReference type="Pfam" id="PF09925">
    <property type="entry name" value="DUF2157"/>
    <property type="match status" value="1"/>
</dbReference>
<dbReference type="EMBL" id="CP157804">
    <property type="protein sequence ID" value="XBQ24094.1"/>
    <property type="molecule type" value="Genomic_DNA"/>
</dbReference>